<evidence type="ECO:0000256" key="2">
    <source>
        <dbReference type="ARBA" id="ARBA00023143"/>
    </source>
</evidence>
<dbReference type="AlphaFoldDB" id="A0A0F8WAN6"/>
<protein>
    <recommendedName>
        <fullName evidence="6">PilZ domain-containing protein</fullName>
    </recommendedName>
</protein>
<dbReference type="InterPro" id="IPR009926">
    <property type="entry name" value="T3SS_YcgR_PilZN"/>
</dbReference>
<dbReference type="InterPro" id="IPR009875">
    <property type="entry name" value="PilZ_domain"/>
</dbReference>
<proteinExistence type="predicted"/>
<dbReference type="EMBL" id="LAZR01066369">
    <property type="protein sequence ID" value="KKK53703.1"/>
    <property type="molecule type" value="Genomic_DNA"/>
</dbReference>
<reference evidence="5" key="1">
    <citation type="journal article" date="2015" name="Nature">
        <title>Complex archaea that bridge the gap between prokaryotes and eukaryotes.</title>
        <authorList>
            <person name="Spang A."/>
            <person name="Saw J.H."/>
            <person name="Jorgensen S.L."/>
            <person name="Zaremba-Niedzwiedzka K."/>
            <person name="Martijn J."/>
            <person name="Lind A.E."/>
            <person name="van Eijk R."/>
            <person name="Schleper C."/>
            <person name="Guy L."/>
            <person name="Ettema T.J."/>
        </authorList>
    </citation>
    <scope>NUCLEOTIDE SEQUENCE</scope>
</reference>
<comment type="caution">
    <text evidence="5">The sequence shown here is derived from an EMBL/GenBank/DDBJ whole genome shotgun (WGS) entry which is preliminary data.</text>
</comment>
<feature type="domain" description="Type III secretion system flagellar brake protein YcgR PilZN" evidence="4">
    <location>
        <begin position="11"/>
        <end position="94"/>
    </location>
</feature>
<evidence type="ECO:0000256" key="1">
    <source>
        <dbReference type="ARBA" id="ARBA00022741"/>
    </source>
</evidence>
<keyword evidence="2" id="KW-0975">Bacterial flagellum</keyword>
<dbReference type="InterPro" id="IPR012349">
    <property type="entry name" value="Split_barrel_FMN-bd"/>
</dbReference>
<accession>A0A0F8WAN6</accession>
<gene>
    <name evidence="5" type="ORF">LCGC14_3092140</name>
</gene>
<dbReference type="SUPFAM" id="SSF141371">
    <property type="entry name" value="PilZ domain-like"/>
    <property type="match status" value="2"/>
</dbReference>
<dbReference type="Pfam" id="PF12945">
    <property type="entry name" value="PilZNR"/>
    <property type="match status" value="1"/>
</dbReference>
<keyword evidence="1" id="KW-0547">Nucleotide-binding</keyword>
<organism evidence="5">
    <name type="scientific">marine sediment metagenome</name>
    <dbReference type="NCBI Taxonomy" id="412755"/>
    <lineage>
        <taxon>unclassified sequences</taxon>
        <taxon>metagenomes</taxon>
        <taxon>ecological metagenomes</taxon>
    </lineage>
</organism>
<dbReference type="Pfam" id="PF07238">
    <property type="entry name" value="PilZ"/>
    <property type="match status" value="1"/>
</dbReference>
<feature type="domain" description="PilZ" evidence="3">
    <location>
        <begin position="103"/>
        <end position="213"/>
    </location>
</feature>
<evidence type="ECO:0008006" key="6">
    <source>
        <dbReference type="Google" id="ProtNLM"/>
    </source>
</evidence>
<dbReference type="GO" id="GO:0035438">
    <property type="term" value="F:cyclic-di-GMP binding"/>
    <property type="evidence" value="ECO:0007669"/>
    <property type="project" value="InterPro"/>
</dbReference>
<name>A0A0F8WAN6_9ZZZZ</name>
<sequence>MKLFEDLNLMPGASVQLLVTGGDQKNYSLDTVYIGSLALHSLLVAMPSEHSDVMWRSGMKLAMTVVLPTGVATFTTRIDAIGERPYHYLHLAYPQEIKFREVRGAARVKVELPAKVANLNDIQDPENFHSRVLDISISGLKLATDTNIGRVGDELTIHISMHFAGVERNLSIQGVIRARLGSGGEENTYANVYGVKFLPLDDEQQILLHAFVLNGLQAGSCA</sequence>
<evidence type="ECO:0000259" key="3">
    <source>
        <dbReference type="Pfam" id="PF07238"/>
    </source>
</evidence>
<evidence type="ECO:0000259" key="4">
    <source>
        <dbReference type="Pfam" id="PF12945"/>
    </source>
</evidence>
<feature type="non-terminal residue" evidence="5">
    <location>
        <position position="222"/>
    </location>
</feature>
<dbReference type="Gene3D" id="2.40.10.220">
    <property type="entry name" value="predicted glycosyltransferase like domains"/>
    <property type="match status" value="1"/>
</dbReference>
<dbReference type="Gene3D" id="2.30.110.10">
    <property type="entry name" value="Electron Transport, Fmn-binding Protein, Chain A"/>
    <property type="match status" value="1"/>
</dbReference>
<evidence type="ECO:0000313" key="5">
    <source>
        <dbReference type="EMBL" id="KKK53703.1"/>
    </source>
</evidence>